<protein>
    <recommendedName>
        <fullName evidence="7">rRNA adenine N(6)-methyltransferase</fullName>
        <ecNumber evidence="7">2.1.1.-</ecNumber>
    </recommendedName>
</protein>
<reference evidence="11 12" key="1">
    <citation type="submission" date="2013-02" db="EMBL/GenBank/DDBJ databases">
        <title>The Genome Annotation of Plasmodium falciparum CAMP/Malaysia.</title>
        <authorList>
            <consortium name="The Broad Institute Genome Sequencing Platform"/>
            <consortium name="The Broad Institute Genome Sequencing Center for Infectious Disease"/>
            <person name="Neafsey D."/>
            <person name="Hoffman S."/>
            <person name="Volkman S."/>
            <person name="Rosenthal P."/>
            <person name="Walker B."/>
            <person name="Young S.K."/>
            <person name="Zeng Q."/>
            <person name="Gargeya S."/>
            <person name="Fitzgerald M."/>
            <person name="Haas B."/>
            <person name="Abouelleil A."/>
            <person name="Allen A.W."/>
            <person name="Alvarado L."/>
            <person name="Arachchi H.M."/>
            <person name="Berlin A.M."/>
            <person name="Chapman S.B."/>
            <person name="Gainer-Dewar J."/>
            <person name="Goldberg J."/>
            <person name="Griggs A."/>
            <person name="Gujja S."/>
            <person name="Hansen M."/>
            <person name="Howarth C."/>
            <person name="Imamovic A."/>
            <person name="Ireland A."/>
            <person name="Larimer J."/>
            <person name="McCowan C."/>
            <person name="Murphy C."/>
            <person name="Pearson M."/>
            <person name="Poon T.W."/>
            <person name="Priest M."/>
            <person name="Roberts A."/>
            <person name="Saif S."/>
            <person name="Shea T."/>
            <person name="Sisk P."/>
            <person name="Sykes S."/>
            <person name="Wortman J."/>
            <person name="Nusbaum C."/>
            <person name="Birren B."/>
        </authorList>
    </citation>
    <scope>NUCLEOTIDE SEQUENCE [LARGE SCALE GENOMIC DNA]</scope>
    <source>
        <strain evidence="11 12">CAMP/Malaysia</strain>
    </source>
</reference>
<dbReference type="OrthoDB" id="74991at2759"/>
<organism evidence="11 12">
    <name type="scientific">Plasmodium falciparum (isolate Camp / Malaysia)</name>
    <dbReference type="NCBI Taxonomy" id="5835"/>
    <lineage>
        <taxon>Eukaryota</taxon>
        <taxon>Sar</taxon>
        <taxon>Alveolata</taxon>
        <taxon>Apicomplexa</taxon>
        <taxon>Aconoidasida</taxon>
        <taxon>Haemosporida</taxon>
        <taxon>Plasmodiidae</taxon>
        <taxon>Plasmodium</taxon>
        <taxon>Plasmodium (Laverania)</taxon>
    </lineage>
</organism>
<dbReference type="Gene3D" id="3.40.50.150">
    <property type="entry name" value="Vaccinia Virus protein VP39"/>
    <property type="match status" value="1"/>
</dbReference>
<dbReference type="NCBIfam" id="TIGR00755">
    <property type="entry name" value="ksgA"/>
    <property type="match status" value="1"/>
</dbReference>
<keyword evidence="3 6" id="KW-0808">Transferase</keyword>
<keyword evidence="9" id="KW-1133">Transmembrane helix</keyword>
<dbReference type="PANTHER" id="PTHR11727">
    <property type="entry name" value="DIMETHYLADENOSINE TRANSFERASE"/>
    <property type="match status" value="1"/>
</dbReference>
<feature type="compositionally biased region" description="Basic residues" evidence="8">
    <location>
        <begin position="114"/>
        <end position="131"/>
    </location>
</feature>
<evidence type="ECO:0000256" key="2">
    <source>
        <dbReference type="ARBA" id="ARBA00022603"/>
    </source>
</evidence>
<evidence type="ECO:0000313" key="12">
    <source>
        <dbReference type="Proteomes" id="UP000030694"/>
    </source>
</evidence>
<gene>
    <name evidence="11" type="ORF">PFMC_04147</name>
</gene>
<keyword evidence="5 6" id="KW-0694">RNA-binding</keyword>
<evidence type="ECO:0000313" key="11">
    <source>
        <dbReference type="EMBL" id="ETW59972.1"/>
    </source>
</evidence>
<dbReference type="SUPFAM" id="SSF53335">
    <property type="entry name" value="S-adenosyl-L-methionine-dependent methyltransferases"/>
    <property type="match status" value="1"/>
</dbReference>
<dbReference type="Gene3D" id="1.10.8.100">
    <property type="entry name" value="Ribosomal RNA adenine dimethylase-like, domain 2"/>
    <property type="match status" value="1"/>
</dbReference>
<keyword evidence="9" id="KW-0812">Transmembrane</keyword>
<dbReference type="Pfam" id="PF00398">
    <property type="entry name" value="RrnaAD"/>
    <property type="match status" value="1"/>
</dbReference>
<dbReference type="PROSITE" id="PS51689">
    <property type="entry name" value="SAM_RNA_A_N6_MT"/>
    <property type="match status" value="1"/>
</dbReference>
<sequence length="505" mass="60256">MIYYSFKLRWALFFFLLVTLFKINNVFSKRKRKTYVKNVKWYPQRINHYYINGVVFPRKRRRLATFFVFLGNNGKKKNKRNYKFNIGQNYLKDTNIIKKMISAIEYNVEHHLFQNKKKKNVRKEKKKKKKNNNNNNNNNNNQNNNQNNNNNNNNQNNNNYNNNNYNSPNQEQCDDIKTKQYVKDNVENNKKIDEQQNCCKESYNEDKEKNNHNCIDGIYTEDIITKKKKCNNDNITEEGENMNVQNLESLQNDGNGVIELGCGLGQISKYLFSKYKNMTGIEIDSRALSIISRTMPGFDFIHDDVLQINYKELSINKKTKLTIIGNLPFYITSQILFCLLDFHKYIEQAIVTIQYEVGERIVAKPNQKNYSILSILFHLFTYPYLLFKIPSKAFYPVPKVQAAVMKIIFKNHESYYKHINCNLLFLKKILKYSFQQRRKKLKSSLKNLLIQYNIPKLPEQFINLRPQQLYPYQFVELTNLLFPLQNYPFNPNIHTKVWRKKKHGD</sequence>
<name>A0A024X366_PLAFC</name>
<feature type="region of interest" description="Disordered" evidence="8">
    <location>
        <begin position="114"/>
        <end position="172"/>
    </location>
</feature>
<keyword evidence="4 6" id="KW-0949">S-adenosyl-L-methionine</keyword>
<evidence type="ECO:0000256" key="6">
    <source>
        <dbReference type="PROSITE-ProRule" id="PRU01026"/>
    </source>
</evidence>
<feature type="binding site" evidence="6">
    <location>
        <position position="282"/>
    </location>
    <ligand>
        <name>S-adenosyl-L-methionine</name>
        <dbReference type="ChEBI" id="CHEBI:59789"/>
    </ligand>
</feature>
<evidence type="ECO:0000259" key="10">
    <source>
        <dbReference type="SMART" id="SM00650"/>
    </source>
</evidence>
<dbReference type="InterPro" id="IPR020596">
    <property type="entry name" value="rRNA_Ade_Mease_Trfase_CS"/>
</dbReference>
<dbReference type="InterPro" id="IPR029063">
    <property type="entry name" value="SAM-dependent_MTases_sf"/>
</dbReference>
<dbReference type="AlphaFoldDB" id="A0A024X366"/>
<accession>A0A024X366</accession>
<dbReference type="InterPro" id="IPR023165">
    <property type="entry name" value="rRNA_Ade_diMease-like_C"/>
</dbReference>
<comment type="caution">
    <text evidence="6">Lacks conserved residue(s) required for the propagation of feature annotation.</text>
</comment>
<dbReference type="InterPro" id="IPR001737">
    <property type="entry name" value="KsgA/Erm"/>
</dbReference>
<feature type="binding site" evidence="6">
    <location>
        <position position="261"/>
    </location>
    <ligand>
        <name>S-adenosyl-L-methionine</name>
        <dbReference type="ChEBI" id="CHEBI:59789"/>
    </ligand>
</feature>
<dbReference type="EC" id="2.1.1.-" evidence="7"/>
<dbReference type="PROSITE" id="PS01131">
    <property type="entry name" value="RRNA_A_DIMETH"/>
    <property type="match status" value="1"/>
</dbReference>
<dbReference type="SMART" id="SM00650">
    <property type="entry name" value="rADc"/>
    <property type="match status" value="1"/>
</dbReference>
<proteinExistence type="inferred from homology"/>
<evidence type="ECO:0000256" key="5">
    <source>
        <dbReference type="ARBA" id="ARBA00022884"/>
    </source>
</evidence>
<dbReference type="OMA" id="HHLFQNK"/>
<keyword evidence="2 6" id="KW-0489">Methyltransferase</keyword>
<dbReference type="GO" id="GO:0000179">
    <property type="term" value="F:rRNA (adenine-N6,N6-)-dimethyltransferase activity"/>
    <property type="evidence" value="ECO:0007669"/>
    <property type="project" value="UniProtKB-UniRule"/>
</dbReference>
<reference evidence="11 12" key="2">
    <citation type="submission" date="2013-02" db="EMBL/GenBank/DDBJ databases">
        <title>The Genome Sequence of Plasmodium falciparum CAMP/Malaysia.</title>
        <authorList>
            <consortium name="The Broad Institute Genome Sequencing Platform"/>
            <consortium name="The Broad Institute Genome Sequencing Center for Infectious Disease"/>
            <person name="Neafsey D."/>
            <person name="Cheeseman I."/>
            <person name="Volkman S."/>
            <person name="Adams J."/>
            <person name="Walker B."/>
            <person name="Young S.K."/>
            <person name="Zeng Q."/>
            <person name="Gargeya S."/>
            <person name="Fitzgerald M."/>
            <person name="Haas B."/>
            <person name="Abouelleil A."/>
            <person name="Alvarado L."/>
            <person name="Arachchi H.M."/>
            <person name="Berlin A.M."/>
            <person name="Chapman S.B."/>
            <person name="Dewar J."/>
            <person name="Goldberg J."/>
            <person name="Griggs A."/>
            <person name="Gujja S."/>
            <person name="Hansen M."/>
            <person name="Howarth C."/>
            <person name="Imamovic A."/>
            <person name="Larimer J."/>
            <person name="McCowan C."/>
            <person name="Murphy C."/>
            <person name="Neiman D."/>
            <person name="Pearson M."/>
            <person name="Priest M."/>
            <person name="Roberts A."/>
            <person name="Saif S."/>
            <person name="Shea T."/>
            <person name="Sisk P."/>
            <person name="Sykes S."/>
            <person name="Wortman J."/>
            <person name="Nusbaum C."/>
            <person name="Birren B."/>
        </authorList>
    </citation>
    <scope>NUCLEOTIDE SEQUENCE [LARGE SCALE GENOMIC DNA]</scope>
    <source>
        <strain evidence="11 12">CAMP/Malaysia</strain>
    </source>
</reference>
<dbReference type="CDD" id="cd02440">
    <property type="entry name" value="AdoMet_MTases"/>
    <property type="match status" value="1"/>
</dbReference>
<feature type="compositionally biased region" description="Low complexity" evidence="8">
    <location>
        <begin position="132"/>
        <end position="166"/>
    </location>
</feature>
<feature type="binding site" evidence="6">
    <location>
        <position position="326"/>
    </location>
    <ligand>
        <name>S-adenosyl-L-methionine</name>
        <dbReference type="ChEBI" id="CHEBI:59789"/>
    </ligand>
</feature>
<feature type="domain" description="Ribosomal RNA adenine methylase transferase N-terminal" evidence="10">
    <location>
        <begin position="244"/>
        <end position="411"/>
    </location>
</feature>
<dbReference type="InterPro" id="IPR020598">
    <property type="entry name" value="rRNA_Ade_methylase_Trfase_N"/>
</dbReference>
<evidence type="ECO:0000256" key="3">
    <source>
        <dbReference type="ARBA" id="ARBA00022679"/>
    </source>
</evidence>
<evidence type="ECO:0000256" key="7">
    <source>
        <dbReference type="RuleBase" id="RU362106"/>
    </source>
</evidence>
<dbReference type="InterPro" id="IPR011530">
    <property type="entry name" value="rRNA_adenine_dimethylase"/>
</dbReference>
<comment type="similarity">
    <text evidence="6 7">Belongs to the class I-like SAM-binding methyltransferase superfamily. rRNA adenine N(6)-methyltransferase family.</text>
</comment>
<dbReference type="PANTHER" id="PTHR11727:SF18">
    <property type="entry name" value="RRNA ADENINE N(6)-METHYLTRANSFERASE"/>
    <property type="match status" value="1"/>
</dbReference>
<keyword evidence="9" id="KW-0472">Membrane</keyword>
<evidence type="ECO:0000256" key="8">
    <source>
        <dbReference type="SAM" id="MobiDB-lite"/>
    </source>
</evidence>
<evidence type="ECO:0000256" key="9">
    <source>
        <dbReference type="SAM" id="Phobius"/>
    </source>
</evidence>
<feature type="binding site" evidence="6">
    <location>
        <position position="304"/>
    </location>
    <ligand>
        <name>S-adenosyl-L-methionine</name>
        <dbReference type="ChEBI" id="CHEBI:59789"/>
    </ligand>
</feature>
<feature type="transmembrane region" description="Helical" evidence="9">
    <location>
        <begin position="370"/>
        <end position="387"/>
    </location>
</feature>
<dbReference type="Proteomes" id="UP000030694">
    <property type="component" value="Unassembled WGS sequence"/>
</dbReference>
<feature type="binding site" evidence="6">
    <location>
        <position position="232"/>
    </location>
    <ligand>
        <name>S-adenosyl-L-methionine</name>
        <dbReference type="ChEBI" id="CHEBI:59789"/>
    </ligand>
</feature>
<dbReference type="GO" id="GO:0003723">
    <property type="term" value="F:RNA binding"/>
    <property type="evidence" value="ECO:0007669"/>
    <property type="project" value="UniProtKB-UniRule"/>
</dbReference>
<keyword evidence="1 7" id="KW-0698">rRNA processing</keyword>
<evidence type="ECO:0000256" key="4">
    <source>
        <dbReference type="ARBA" id="ARBA00022691"/>
    </source>
</evidence>
<dbReference type="EMBL" id="KI927536">
    <property type="protein sequence ID" value="ETW59972.1"/>
    <property type="molecule type" value="Genomic_DNA"/>
</dbReference>
<evidence type="ECO:0000256" key="1">
    <source>
        <dbReference type="ARBA" id="ARBA00022552"/>
    </source>
</evidence>